<keyword evidence="2" id="KW-0677">Repeat</keyword>
<dbReference type="SUPFAM" id="SSF50978">
    <property type="entry name" value="WD40 repeat-like"/>
    <property type="match status" value="1"/>
</dbReference>
<proteinExistence type="predicted"/>
<evidence type="ECO:0000313" key="3">
    <source>
        <dbReference type="EMBL" id="KAF6219025.1"/>
    </source>
</evidence>
<dbReference type="PANTHER" id="PTHR44472">
    <property type="entry name" value="DDB1- AND CUL4-ASSOCIATED FACTOR 4-RELATED"/>
    <property type="match status" value="1"/>
</dbReference>
<dbReference type="Proteomes" id="UP000593566">
    <property type="component" value="Unassembled WGS sequence"/>
</dbReference>
<organism evidence="3 4">
    <name type="scientific">Letharia lupina</name>
    <dbReference type="NCBI Taxonomy" id="560253"/>
    <lineage>
        <taxon>Eukaryota</taxon>
        <taxon>Fungi</taxon>
        <taxon>Dikarya</taxon>
        <taxon>Ascomycota</taxon>
        <taxon>Pezizomycotina</taxon>
        <taxon>Lecanoromycetes</taxon>
        <taxon>OSLEUM clade</taxon>
        <taxon>Lecanoromycetidae</taxon>
        <taxon>Lecanorales</taxon>
        <taxon>Lecanorineae</taxon>
        <taxon>Parmeliaceae</taxon>
        <taxon>Letharia</taxon>
    </lineage>
</organism>
<dbReference type="InterPro" id="IPR052254">
    <property type="entry name" value="CUL4-DDB1_E3_ligase_receptor"/>
</dbReference>
<evidence type="ECO:0008006" key="5">
    <source>
        <dbReference type="Google" id="ProtNLM"/>
    </source>
</evidence>
<keyword evidence="1" id="KW-0853">WD repeat</keyword>
<dbReference type="AlphaFoldDB" id="A0A8H6C8X7"/>
<keyword evidence="4" id="KW-1185">Reference proteome</keyword>
<dbReference type="PANTHER" id="PTHR44472:SF1">
    <property type="entry name" value="DDB1 AND CUL4 ASSOCIATED FACTOR 4"/>
    <property type="match status" value="1"/>
</dbReference>
<dbReference type="InterPro" id="IPR036322">
    <property type="entry name" value="WD40_repeat_dom_sf"/>
</dbReference>
<dbReference type="EMBL" id="JACCJB010000021">
    <property type="protein sequence ID" value="KAF6219025.1"/>
    <property type="molecule type" value="Genomic_DNA"/>
</dbReference>
<evidence type="ECO:0000313" key="4">
    <source>
        <dbReference type="Proteomes" id="UP000593566"/>
    </source>
</evidence>
<dbReference type="RefSeq" id="XP_037148460.1">
    <property type="nucleotide sequence ID" value="XM_037296478.1"/>
</dbReference>
<dbReference type="InterPro" id="IPR015943">
    <property type="entry name" value="WD40/YVTN_repeat-like_dom_sf"/>
</dbReference>
<dbReference type="GO" id="GO:0080008">
    <property type="term" value="C:Cul4-RING E3 ubiquitin ligase complex"/>
    <property type="evidence" value="ECO:0007669"/>
    <property type="project" value="TreeGrafter"/>
</dbReference>
<accession>A0A8H6C8X7</accession>
<comment type="caution">
    <text evidence="3">The sequence shown here is derived from an EMBL/GenBank/DDBJ whole genome shotgun (WGS) entry which is preliminary data.</text>
</comment>
<evidence type="ECO:0000256" key="1">
    <source>
        <dbReference type="ARBA" id="ARBA00022574"/>
    </source>
</evidence>
<protein>
    <recommendedName>
        <fullName evidence="5">WD40 repeat-like protein</fullName>
    </recommendedName>
</protein>
<reference evidence="3 4" key="1">
    <citation type="journal article" date="2020" name="Genomics">
        <title>Complete, high-quality genomes from long-read metagenomic sequencing of two wolf lichen thalli reveals enigmatic genome architecture.</title>
        <authorList>
            <person name="McKenzie S.K."/>
            <person name="Walston R.F."/>
            <person name="Allen J.L."/>
        </authorList>
    </citation>
    <scope>NUCLEOTIDE SEQUENCE [LARGE SCALE GENOMIC DNA]</scope>
    <source>
        <strain evidence="3">WasteWater1</strain>
    </source>
</reference>
<gene>
    <name evidence="3" type="ORF">HO133_005569</name>
</gene>
<evidence type="ECO:0000256" key="2">
    <source>
        <dbReference type="ARBA" id="ARBA00022737"/>
    </source>
</evidence>
<name>A0A8H6C8X7_9LECA</name>
<sequence length="352" mass="38605">MASEKTFIRRSKVLTHSLGGQAGLLRESGLNDNKIGMSIAWSQGLDNRVLWRRKETALPMEFTNLIYDETLQATIFGLKAKDELARRAEIVTMLGGNCSACCVDLDSVAGEHAGVFGKVHRLGGVLTHSPAILYWASNANPYSGVTSFAIAASTGAVILNESQGRWTTEIGERCLDAPEVMAVDWLSPNVVIKGCKDGGVRLWDIRSHGESRESRIQHASQINHARRIDEITIVVAGLDSQLCTYDLRFPSDLATSGQVTRPYNRFPSYENSDLGHLATGFDVHGDLVAAVTDDARVIIWDVKRGFELKQARWRSTKPTGDAICVRFVNGGNDREVLRLMTAAGLAVTEFAW</sequence>
<dbReference type="GeneID" id="59333975"/>
<dbReference type="Gene3D" id="2.130.10.10">
    <property type="entry name" value="YVTN repeat-like/Quinoprotein amine dehydrogenase"/>
    <property type="match status" value="1"/>
</dbReference>